<accession>A0AB33KRD9</accession>
<evidence type="ECO:0000256" key="8">
    <source>
        <dbReference type="SAM" id="MobiDB-lite"/>
    </source>
</evidence>
<keyword evidence="4" id="KW-0653">Protein transport</keyword>
<evidence type="ECO:0000256" key="1">
    <source>
        <dbReference type="ARBA" id="ARBA00004167"/>
    </source>
</evidence>
<dbReference type="Gene3D" id="1.20.5.3310">
    <property type="match status" value="1"/>
</dbReference>
<evidence type="ECO:0000256" key="3">
    <source>
        <dbReference type="ARBA" id="ARBA00022692"/>
    </source>
</evidence>
<feature type="region of interest" description="Disordered" evidence="8">
    <location>
        <begin position="40"/>
        <end position="79"/>
    </location>
</feature>
<comment type="subcellular location">
    <subcellularLocation>
        <location evidence="1">Membrane</location>
        <topology evidence="1">Single-pass membrane protein</topology>
    </subcellularLocation>
</comment>
<dbReference type="GO" id="GO:0016020">
    <property type="term" value="C:membrane"/>
    <property type="evidence" value="ECO:0007669"/>
    <property type="project" value="UniProtKB-ARBA"/>
</dbReference>
<keyword evidence="5" id="KW-1133">Transmembrane helix</keyword>
<feature type="compositionally biased region" description="Low complexity" evidence="8">
    <location>
        <begin position="50"/>
        <end position="59"/>
    </location>
</feature>
<feature type="compositionally biased region" description="Basic and acidic residues" evidence="8">
    <location>
        <begin position="69"/>
        <end position="79"/>
    </location>
</feature>
<dbReference type="InterPro" id="IPR003369">
    <property type="entry name" value="TatA/B/E"/>
</dbReference>
<dbReference type="AlphaFoldDB" id="A0AB33KRD9"/>
<evidence type="ECO:0000256" key="4">
    <source>
        <dbReference type="ARBA" id="ARBA00022927"/>
    </source>
</evidence>
<keyword evidence="6" id="KW-0811">Translocation</keyword>
<dbReference type="RefSeq" id="WP_098026866.1">
    <property type="nucleotide sequence ID" value="NZ_AP035884.1"/>
</dbReference>
<sequence length="79" mass="8336">MFGIGELTILLLVIVAVLAVKRLPDLTRSAGKAARILKSEKQALKEDDGPAAGTTTGDGEAPRTPPRVIRGEATERETP</sequence>
<keyword evidence="3" id="KW-0812">Transmembrane</keyword>
<evidence type="ECO:0000256" key="7">
    <source>
        <dbReference type="ARBA" id="ARBA00023136"/>
    </source>
</evidence>
<keyword evidence="2" id="KW-0813">Transport</keyword>
<dbReference type="KEGG" id="stcm:SCMC78_69290"/>
<evidence type="ECO:0000256" key="2">
    <source>
        <dbReference type="ARBA" id="ARBA00022448"/>
    </source>
</evidence>
<name>A0AB33KRD9_9ACTN</name>
<protein>
    <submittedName>
        <fullName evidence="9">Twin-arginine translocase TatA/TatE family subunit</fullName>
    </submittedName>
</protein>
<proteinExistence type="predicted"/>
<evidence type="ECO:0000256" key="6">
    <source>
        <dbReference type="ARBA" id="ARBA00023010"/>
    </source>
</evidence>
<evidence type="ECO:0000256" key="5">
    <source>
        <dbReference type="ARBA" id="ARBA00022989"/>
    </source>
</evidence>
<dbReference type="Pfam" id="PF02416">
    <property type="entry name" value="TatA_B_E"/>
    <property type="match status" value="1"/>
</dbReference>
<dbReference type="EMBL" id="AP035884">
    <property type="protein sequence ID" value="BFP57122.1"/>
    <property type="molecule type" value="Genomic_DNA"/>
</dbReference>
<gene>
    <name evidence="9" type="ORF">SCMC78_69290</name>
</gene>
<organism evidence="9">
    <name type="scientific">Streptomyces sp. CMC78</name>
    <dbReference type="NCBI Taxonomy" id="3231512"/>
    <lineage>
        <taxon>Bacteria</taxon>
        <taxon>Bacillati</taxon>
        <taxon>Actinomycetota</taxon>
        <taxon>Actinomycetes</taxon>
        <taxon>Kitasatosporales</taxon>
        <taxon>Streptomycetaceae</taxon>
        <taxon>Streptomyces</taxon>
    </lineage>
</organism>
<evidence type="ECO:0000313" key="9">
    <source>
        <dbReference type="EMBL" id="BFP57122.1"/>
    </source>
</evidence>
<keyword evidence="7" id="KW-0472">Membrane</keyword>
<dbReference type="GO" id="GO:0015031">
    <property type="term" value="P:protein transport"/>
    <property type="evidence" value="ECO:0007669"/>
    <property type="project" value="UniProtKB-KW"/>
</dbReference>
<reference evidence="9" key="1">
    <citation type="submission" date="2024-07" db="EMBL/GenBank/DDBJ databases">
        <title>Complete genome sequences of cellulolytic bacteria, Kitasatospora sp. CMC57 and Streptomyces sp. CMC78, isolated from Japanese agricultural soil.</title>
        <authorList>
            <person name="Hashimoto T."/>
            <person name="Ito M."/>
            <person name="Iwamoto M."/>
            <person name="Fukahori D."/>
            <person name="Shoda T."/>
            <person name="Sakoda M."/>
            <person name="Morohoshi T."/>
            <person name="Mitsuboshi M."/>
            <person name="Nishizawa T."/>
        </authorList>
    </citation>
    <scope>NUCLEOTIDE SEQUENCE</scope>
    <source>
        <strain evidence="9">CMC78</strain>
    </source>
</reference>